<reference evidence="4 5" key="1">
    <citation type="submission" date="2021-02" db="EMBL/GenBank/DDBJ databases">
        <title>Taxonomically Unique Crown Gall-Associated Xanthomonas Stains Have Deficiency in Virulence Repertories.</title>
        <authorList>
            <person name="Mafakheri H."/>
            <person name="Taghavi S.M."/>
            <person name="Dimkic I."/>
            <person name="Nemanja K."/>
            <person name="Osdaghi E."/>
        </authorList>
    </citation>
    <scope>NUCLEOTIDE SEQUENCE [LARGE SCALE GENOMIC DNA]</scope>
    <source>
        <strain evidence="4 5">FX4</strain>
    </source>
</reference>
<dbReference type="Gene3D" id="3.90.25.10">
    <property type="entry name" value="UDP-galactose 4-epimerase, domain 1"/>
    <property type="match status" value="1"/>
</dbReference>
<feature type="domain" description="NAD-dependent epimerase/dehydratase" evidence="3">
    <location>
        <begin position="12"/>
        <end position="240"/>
    </location>
</feature>
<evidence type="ECO:0000256" key="2">
    <source>
        <dbReference type="ARBA" id="ARBA00007637"/>
    </source>
</evidence>
<dbReference type="InterPro" id="IPR001509">
    <property type="entry name" value="Epimerase_deHydtase"/>
</dbReference>
<dbReference type="Proteomes" id="UP000695802">
    <property type="component" value="Unassembled WGS sequence"/>
</dbReference>
<sequence length="309" mass="33502">MASPSDLTGKRVLVTGASGFTGTYMVAELKAQGCYVIATGARAPEASGASAADEFRLLDLRDAEGVRRVIEEARADQVVHLAAMAYVAHGNVEDFYNVNLLGTRALLHALSESPHMPECVLLASSANVYGNSTEGVIDESVTPAPANDYAVSKLAMEYVADLWRGRLPLVVTRPFNYTGVGQALNFLIPKIVSHFRQGRTVIELGNIDVWRDFGDVRSVVECYRRLLQCPEARGQKVNVCSGTAHSLRDIVTMCSELTGQNIEIQVNPAFVRANEVIVLKGSNALLQSLIGSIEQPPLRSTLEWMLRAG</sequence>
<protein>
    <submittedName>
        <fullName evidence="4">GDP-mannose 4,6-dehydratase</fullName>
    </submittedName>
</protein>
<dbReference type="Gene3D" id="3.40.50.720">
    <property type="entry name" value="NAD(P)-binding Rossmann-like Domain"/>
    <property type="match status" value="1"/>
</dbReference>
<keyword evidence="5" id="KW-1185">Reference proteome</keyword>
<dbReference type="Pfam" id="PF01370">
    <property type="entry name" value="Epimerase"/>
    <property type="match status" value="1"/>
</dbReference>
<dbReference type="InterPro" id="IPR036291">
    <property type="entry name" value="NAD(P)-bd_dom_sf"/>
</dbReference>
<evidence type="ECO:0000256" key="1">
    <source>
        <dbReference type="ARBA" id="ARBA00005125"/>
    </source>
</evidence>
<proteinExistence type="inferred from homology"/>
<comment type="similarity">
    <text evidence="2">Belongs to the NAD(P)-dependent epimerase/dehydratase family.</text>
</comment>
<evidence type="ECO:0000313" key="5">
    <source>
        <dbReference type="Proteomes" id="UP000695802"/>
    </source>
</evidence>
<accession>A0ABS3B3W3</accession>
<name>A0ABS3B3W3_9XANT</name>
<dbReference type="EMBL" id="JAFIWB010000016">
    <property type="protein sequence ID" value="MBN6103310.1"/>
    <property type="molecule type" value="Genomic_DNA"/>
</dbReference>
<gene>
    <name evidence="4" type="ORF">JR064_14180</name>
</gene>
<organism evidence="4 5">
    <name type="scientific">Xanthomonas bonasiae</name>
    <dbReference type="NCBI Taxonomy" id="2810351"/>
    <lineage>
        <taxon>Bacteria</taxon>
        <taxon>Pseudomonadati</taxon>
        <taxon>Pseudomonadota</taxon>
        <taxon>Gammaproteobacteria</taxon>
        <taxon>Lysobacterales</taxon>
        <taxon>Lysobacteraceae</taxon>
        <taxon>Xanthomonas</taxon>
    </lineage>
</organism>
<comment type="caution">
    <text evidence="4">The sequence shown here is derived from an EMBL/GenBank/DDBJ whole genome shotgun (WGS) entry which is preliminary data.</text>
</comment>
<dbReference type="PANTHER" id="PTHR43000">
    <property type="entry name" value="DTDP-D-GLUCOSE 4,6-DEHYDRATASE-RELATED"/>
    <property type="match status" value="1"/>
</dbReference>
<evidence type="ECO:0000313" key="4">
    <source>
        <dbReference type="EMBL" id="MBN6103310.1"/>
    </source>
</evidence>
<evidence type="ECO:0000259" key="3">
    <source>
        <dbReference type="Pfam" id="PF01370"/>
    </source>
</evidence>
<dbReference type="SUPFAM" id="SSF51735">
    <property type="entry name" value="NAD(P)-binding Rossmann-fold domains"/>
    <property type="match status" value="1"/>
</dbReference>
<dbReference type="RefSeq" id="WP_206230144.1">
    <property type="nucleotide sequence ID" value="NZ_JAFIWB010000016.1"/>
</dbReference>
<comment type="pathway">
    <text evidence="1">Bacterial outer membrane biogenesis; LPS O-antigen biosynthesis.</text>
</comment>